<comment type="similarity">
    <text evidence="1">Belongs to the NAD(P)-dependent epimerase/dehydratase family.</text>
</comment>
<name>A0A6I1DY52_9FLAO</name>
<evidence type="ECO:0000259" key="4">
    <source>
        <dbReference type="Pfam" id="PF01370"/>
    </source>
</evidence>
<gene>
    <name evidence="5" type="ORF">F8C76_02360</name>
</gene>
<dbReference type="RefSeq" id="WP_152130306.1">
    <property type="nucleotide sequence ID" value="NZ_WELG01000001.1"/>
</dbReference>
<dbReference type="AlphaFoldDB" id="A0A6I1DY52"/>
<comment type="caution">
    <text evidence="5">The sequence shown here is derived from an EMBL/GenBank/DDBJ whole genome shotgun (WGS) entry which is preliminary data.</text>
</comment>
<dbReference type="SUPFAM" id="SSF51735">
    <property type="entry name" value="NAD(P)-binding Rossmann-fold domains"/>
    <property type="match status" value="1"/>
</dbReference>
<protein>
    <submittedName>
        <fullName evidence="5">NAD-dependent epimerase/dehydratase family protein</fullName>
    </submittedName>
</protein>
<dbReference type="Gene3D" id="3.40.50.720">
    <property type="entry name" value="NAD(P)-binding Rossmann-like Domain"/>
    <property type="match status" value="1"/>
</dbReference>
<evidence type="ECO:0000256" key="2">
    <source>
        <dbReference type="ARBA" id="ARBA00023002"/>
    </source>
</evidence>
<dbReference type="InterPro" id="IPR001509">
    <property type="entry name" value="Epimerase_deHydtase"/>
</dbReference>
<organism evidence="5 6">
    <name type="scientific">Flagellimonas olearia</name>
    <dbReference type="NCBI Taxonomy" id="552546"/>
    <lineage>
        <taxon>Bacteria</taxon>
        <taxon>Pseudomonadati</taxon>
        <taxon>Bacteroidota</taxon>
        <taxon>Flavobacteriia</taxon>
        <taxon>Flavobacteriales</taxon>
        <taxon>Flavobacteriaceae</taxon>
        <taxon>Flagellimonas</taxon>
    </lineage>
</organism>
<dbReference type="OrthoDB" id="9801056at2"/>
<dbReference type="InterPro" id="IPR036291">
    <property type="entry name" value="NAD(P)-bd_dom_sf"/>
</dbReference>
<proteinExistence type="inferred from homology"/>
<dbReference type="Proteomes" id="UP000429785">
    <property type="component" value="Unassembled WGS sequence"/>
</dbReference>
<dbReference type="Pfam" id="PF01370">
    <property type="entry name" value="Epimerase"/>
    <property type="match status" value="1"/>
</dbReference>
<keyword evidence="2" id="KW-0560">Oxidoreductase</keyword>
<keyword evidence="3" id="KW-0520">NAD</keyword>
<evidence type="ECO:0000313" key="5">
    <source>
        <dbReference type="EMBL" id="KAB7530373.1"/>
    </source>
</evidence>
<dbReference type="GO" id="GO:0016491">
    <property type="term" value="F:oxidoreductase activity"/>
    <property type="evidence" value="ECO:0007669"/>
    <property type="project" value="UniProtKB-KW"/>
</dbReference>
<reference evidence="5 6" key="1">
    <citation type="submission" date="2019-10" db="EMBL/GenBank/DDBJ databases">
        <title>Muricauda olearia CL-SS4 JCM15563 genome.</title>
        <authorList>
            <person name="Liu L."/>
        </authorList>
    </citation>
    <scope>NUCLEOTIDE SEQUENCE [LARGE SCALE GENOMIC DNA]</scope>
    <source>
        <strain evidence="5 6">CL-SS4</strain>
    </source>
</reference>
<dbReference type="PANTHER" id="PTHR43103">
    <property type="entry name" value="NUCLEOSIDE-DIPHOSPHATE-SUGAR EPIMERASE"/>
    <property type="match status" value="1"/>
</dbReference>
<dbReference type="PANTHER" id="PTHR43103:SF5">
    <property type="entry name" value="4-EPIMERASE, PUTATIVE (AFU_ORTHOLOGUE AFUA_7G00360)-RELATED"/>
    <property type="match status" value="1"/>
</dbReference>
<evidence type="ECO:0000256" key="3">
    <source>
        <dbReference type="ARBA" id="ARBA00023027"/>
    </source>
</evidence>
<sequence>MDTVLITGGSGKIASYFIKNCHKDFQIRAVDVRTDSVHFPKSVEMIEADLENYNACIKVCQGVHTIVHLAGIVDPFSESDKILDVNITTTRNLFKAAVDCNCKKLIFASSAQVIESYPEDVQATTGILVRPKNVYGVSKCFGEALGAYYAYNKHINVICLRIGAYEFPEDHTEMSKRDLSAFLHPDDFNHLLRLCIAENNLKYEVFNAISDNRYKRLDITETIAKLGYAPKADAFKLFRSEV</sequence>
<accession>A0A6I1DY52</accession>
<evidence type="ECO:0000256" key="1">
    <source>
        <dbReference type="ARBA" id="ARBA00007637"/>
    </source>
</evidence>
<feature type="domain" description="NAD-dependent epimerase/dehydratase" evidence="4">
    <location>
        <begin position="4"/>
        <end position="179"/>
    </location>
</feature>
<evidence type="ECO:0000313" key="6">
    <source>
        <dbReference type="Proteomes" id="UP000429785"/>
    </source>
</evidence>
<dbReference type="EMBL" id="WELG01000001">
    <property type="protein sequence ID" value="KAB7530373.1"/>
    <property type="molecule type" value="Genomic_DNA"/>
</dbReference>